<dbReference type="Gene3D" id="3.40.1090.10">
    <property type="entry name" value="Cytosolic phospholipase A2 catalytic domain"/>
    <property type="match status" value="2"/>
</dbReference>
<evidence type="ECO:0000259" key="4">
    <source>
        <dbReference type="PROSITE" id="PS51635"/>
    </source>
</evidence>
<organism evidence="5 6">
    <name type="scientific">[Clostridium] hylemonae DSM 15053</name>
    <dbReference type="NCBI Taxonomy" id="553973"/>
    <lineage>
        <taxon>Bacteria</taxon>
        <taxon>Bacillati</taxon>
        <taxon>Bacillota</taxon>
        <taxon>Clostridia</taxon>
        <taxon>Lachnospirales</taxon>
        <taxon>Lachnospiraceae</taxon>
    </lineage>
</organism>
<feature type="active site" description="Nucleophile" evidence="2">
    <location>
        <position position="52"/>
    </location>
</feature>
<dbReference type="InterPro" id="IPR002641">
    <property type="entry name" value="PNPLA_dom"/>
</dbReference>
<evidence type="ECO:0000313" key="6">
    <source>
        <dbReference type="Proteomes" id="UP000004893"/>
    </source>
</evidence>
<reference evidence="5" key="1">
    <citation type="submission" date="2009-02" db="EMBL/GenBank/DDBJ databases">
        <authorList>
            <person name="Fulton L."/>
            <person name="Clifton S."/>
            <person name="Fulton B."/>
            <person name="Xu J."/>
            <person name="Minx P."/>
            <person name="Pepin K.H."/>
            <person name="Johnson M."/>
            <person name="Bhonagiri V."/>
            <person name="Nash W.E."/>
            <person name="Mardis E.R."/>
            <person name="Wilson R.K."/>
        </authorList>
    </citation>
    <scope>NUCLEOTIDE SEQUENCE [LARGE SCALE GENOMIC DNA]</scope>
    <source>
        <strain evidence="5">DSM 15053</strain>
    </source>
</reference>
<comment type="caution">
    <text evidence="5">The sequence shown here is derived from an EMBL/GenBank/DDBJ whole genome shotgun (WGS) entry which is preliminary data.</text>
</comment>
<dbReference type="EMBL" id="ABYI02000001">
    <property type="protein sequence ID" value="EEG75954.1"/>
    <property type="molecule type" value="Genomic_DNA"/>
</dbReference>
<keyword evidence="3" id="KW-0472">Membrane</keyword>
<proteinExistence type="predicted"/>
<keyword evidence="6" id="KW-1185">Reference proteome</keyword>
<dbReference type="AlphaFoldDB" id="C0BVR7"/>
<dbReference type="InterPro" id="IPR016035">
    <property type="entry name" value="Acyl_Trfase/lysoPLipase"/>
</dbReference>
<name>C0BVR7_9FIRM</name>
<dbReference type="RefSeq" id="WP_006441258.1">
    <property type="nucleotide sequence ID" value="NZ_CP036524.1"/>
</dbReference>
<evidence type="ECO:0000256" key="3">
    <source>
        <dbReference type="SAM" id="Phobius"/>
    </source>
</evidence>
<sequence>MPDRDKKEARQKPKTGLVLSGGMLKGAYQIGALRNIRERFAGLPFSFISAASIGALNSYAFLTDRLDMAEQLWQESAAHHSELTRLVKSSYIDEVISAIYKPGNLPSDFYVPLFNSGRHSLEYVLMNGLESEEIRLGLKAGVSLPPFQSGVRLRGESYYDGALIDNIPVGPLLEKELDYIICIYFDNRNYIFENVEFDKKVIKLNFSGDSFIKSSFWADTGEIREMMNIGYEKTDMLLEKVFRRGVDDVSYIIEKNIWLNKAYSGEKTRLSGDVVVNRLNKVARKFVKMGTVQTRRKE</sequence>
<feature type="active site" description="Proton acceptor" evidence="2">
    <location>
        <position position="160"/>
    </location>
</feature>
<dbReference type="GO" id="GO:0016787">
    <property type="term" value="F:hydrolase activity"/>
    <property type="evidence" value="ECO:0007669"/>
    <property type="project" value="UniProtKB-UniRule"/>
</dbReference>
<dbReference type="Pfam" id="PF01734">
    <property type="entry name" value="Patatin"/>
    <property type="match status" value="1"/>
</dbReference>
<dbReference type="PROSITE" id="PS51635">
    <property type="entry name" value="PNPLA"/>
    <property type="match status" value="1"/>
</dbReference>
<dbReference type="SUPFAM" id="SSF52151">
    <property type="entry name" value="FabD/lysophospholipase-like"/>
    <property type="match status" value="1"/>
</dbReference>
<dbReference type="GO" id="GO:0016042">
    <property type="term" value="P:lipid catabolic process"/>
    <property type="evidence" value="ECO:0007669"/>
    <property type="project" value="UniProtKB-UniRule"/>
</dbReference>
<gene>
    <name evidence="5" type="ORF">CLOHYLEM_03930</name>
</gene>
<evidence type="ECO:0000256" key="2">
    <source>
        <dbReference type="PROSITE-ProRule" id="PRU01161"/>
    </source>
</evidence>
<dbReference type="HOGENOM" id="CLU_808244_0_0_9"/>
<reference evidence="5" key="2">
    <citation type="submission" date="2013-06" db="EMBL/GenBank/DDBJ databases">
        <title>Draft genome sequence of Clostridium hylemonae (DSM 15053).</title>
        <authorList>
            <person name="Sudarsanam P."/>
            <person name="Ley R."/>
            <person name="Guruge J."/>
            <person name="Turnbaugh P.J."/>
            <person name="Mahowald M."/>
            <person name="Liep D."/>
            <person name="Gordon J."/>
        </authorList>
    </citation>
    <scope>NUCLEOTIDE SEQUENCE</scope>
    <source>
        <strain evidence="5">DSM 15053</strain>
    </source>
</reference>
<keyword evidence="3" id="KW-0812">Transmembrane</keyword>
<feature type="transmembrane region" description="Helical" evidence="3">
    <location>
        <begin position="40"/>
        <end position="62"/>
    </location>
</feature>
<dbReference type="eggNOG" id="COG1752">
    <property type="taxonomic scope" value="Bacteria"/>
</dbReference>
<feature type="short sequence motif" description="DGA/G" evidence="2">
    <location>
        <begin position="160"/>
        <end position="162"/>
    </location>
</feature>
<keyword evidence="2" id="KW-0442">Lipid degradation</keyword>
<keyword evidence="1 2" id="KW-0443">Lipid metabolism</keyword>
<keyword evidence="2" id="KW-0378">Hydrolase</keyword>
<keyword evidence="3" id="KW-1133">Transmembrane helix</keyword>
<evidence type="ECO:0000256" key="1">
    <source>
        <dbReference type="ARBA" id="ARBA00023098"/>
    </source>
</evidence>
<evidence type="ECO:0000313" key="5">
    <source>
        <dbReference type="EMBL" id="EEG75954.1"/>
    </source>
</evidence>
<protein>
    <submittedName>
        <fullName evidence="5">Phospholipase, patatin family</fullName>
    </submittedName>
</protein>
<accession>C0BVR7</accession>
<dbReference type="STRING" id="553973.CLOHYLEM_03930"/>
<dbReference type="OrthoDB" id="9770965at2"/>
<dbReference type="Proteomes" id="UP000004893">
    <property type="component" value="Unassembled WGS sequence"/>
</dbReference>
<comment type="caution">
    <text evidence="2">Lacks conserved residue(s) required for the propagation of feature annotation.</text>
</comment>
<feature type="domain" description="PNPLA" evidence="4">
    <location>
        <begin position="17"/>
        <end position="173"/>
    </location>
</feature>